<dbReference type="PRINTS" id="PR01042">
    <property type="entry name" value="TRNASYNTHASP"/>
</dbReference>
<keyword evidence="6" id="KW-0547">Nucleotide-binding</keyword>
<dbReference type="PANTHER" id="PTHR43450">
    <property type="entry name" value="ASPARTYL-TRNA SYNTHETASE"/>
    <property type="match status" value="1"/>
</dbReference>
<dbReference type="GO" id="GO:0005829">
    <property type="term" value="C:cytosol"/>
    <property type="evidence" value="ECO:0007669"/>
    <property type="project" value="TreeGrafter"/>
</dbReference>
<dbReference type="SUPFAM" id="SSF50249">
    <property type="entry name" value="Nucleic acid-binding proteins"/>
    <property type="match status" value="1"/>
</dbReference>
<keyword evidence="5" id="KW-0436">Ligase</keyword>
<dbReference type="NCBIfam" id="NF003483">
    <property type="entry name" value="PRK05159.1"/>
    <property type="match status" value="1"/>
</dbReference>
<dbReference type="InterPro" id="IPR045864">
    <property type="entry name" value="aa-tRNA-synth_II/BPL/LPL"/>
</dbReference>
<comment type="subcellular location">
    <subcellularLocation>
        <location evidence="1">Cytoplasm</location>
    </subcellularLocation>
</comment>
<evidence type="ECO:0000256" key="10">
    <source>
        <dbReference type="ARBA" id="ARBA00033155"/>
    </source>
</evidence>
<dbReference type="GO" id="GO:0005524">
    <property type="term" value="F:ATP binding"/>
    <property type="evidence" value="ECO:0007669"/>
    <property type="project" value="UniProtKB-KW"/>
</dbReference>
<dbReference type="GO" id="GO:0004815">
    <property type="term" value="F:aspartate-tRNA ligase activity"/>
    <property type="evidence" value="ECO:0007669"/>
    <property type="project" value="UniProtKB-EC"/>
</dbReference>
<evidence type="ECO:0000256" key="6">
    <source>
        <dbReference type="ARBA" id="ARBA00022741"/>
    </source>
</evidence>
<evidence type="ECO:0000256" key="8">
    <source>
        <dbReference type="ARBA" id="ARBA00022917"/>
    </source>
</evidence>
<feature type="domain" description="Aminoacyl-transfer RNA synthetases class-II family profile" evidence="13">
    <location>
        <begin position="169"/>
        <end position="473"/>
    </location>
</feature>
<dbReference type="STRING" id="646526.A0A1W0E902"/>
<dbReference type="OrthoDB" id="372395at2759"/>
<comment type="similarity">
    <text evidence="2">Belongs to the class-II aminoacyl-tRNA synthetase family. Type 2 subfamily.</text>
</comment>
<name>A0A1W0E902_9MICR</name>
<keyword evidence="4" id="KW-0963">Cytoplasm</keyword>
<protein>
    <recommendedName>
        <fullName evidence="12">Probable aspartate--tRNA ligase, cytoplasmic</fullName>
        <ecNumber evidence="3">6.1.1.12</ecNumber>
    </recommendedName>
    <alternativeName>
        <fullName evidence="10">Aspartyl-tRNA synthetase</fullName>
    </alternativeName>
</protein>
<dbReference type="GO" id="GO:0003723">
    <property type="term" value="F:RNA binding"/>
    <property type="evidence" value="ECO:0007669"/>
    <property type="project" value="TreeGrafter"/>
</dbReference>
<dbReference type="PANTHER" id="PTHR43450:SF1">
    <property type="entry name" value="ASPARTATE--TRNA LIGASE, CYTOPLASMIC"/>
    <property type="match status" value="1"/>
</dbReference>
<organism evidence="14 15">
    <name type="scientific">Ecytonucleospora hepatopenaei</name>
    <dbReference type="NCBI Taxonomy" id="646526"/>
    <lineage>
        <taxon>Eukaryota</taxon>
        <taxon>Fungi</taxon>
        <taxon>Fungi incertae sedis</taxon>
        <taxon>Microsporidia</taxon>
        <taxon>Enterocytozoonidae</taxon>
        <taxon>Ecytonucleospora</taxon>
    </lineage>
</organism>
<accession>A0A1W0E902</accession>
<comment type="catalytic activity">
    <reaction evidence="11">
        <text>tRNA(Asp) + L-aspartate + ATP = L-aspartyl-tRNA(Asp) + AMP + diphosphate</text>
        <dbReference type="Rhea" id="RHEA:19649"/>
        <dbReference type="Rhea" id="RHEA-COMP:9660"/>
        <dbReference type="Rhea" id="RHEA-COMP:9678"/>
        <dbReference type="ChEBI" id="CHEBI:29991"/>
        <dbReference type="ChEBI" id="CHEBI:30616"/>
        <dbReference type="ChEBI" id="CHEBI:33019"/>
        <dbReference type="ChEBI" id="CHEBI:78442"/>
        <dbReference type="ChEBI" id="CHEBI:78516"/>
        <dbReference type="ChEBI" id="CHEBI:456215"/>
        <dbReference type="EC" id="6.1.1.12"/>
    </reaction>
</comment>
<dbReference type="Gene3D" id="3.30.930.10">
    <property type="entry name" value="Bira Bifunctional Protein, Domain 2"/>
    <property type="match status" value="1"/>
</dbReference>
<dbReference type="VEuPathDB" id="MicrosporidiaDB:EHP00_440"/>
<evidence type="ECO:0000256" key="2">
    <source>
        <dbReference type="ARBA" id="ARBA00005312"/>
    </source>
</evidence>
<dbReference type="GO" id="GO:0006422">
    <property type="term" value="P:aspartyl-tRNA aminoacylation"/>
    <property type="evidence" value="ECO:0007669"/>
    <property type="project" value="InterPro"/>
</dbReference>
<proteinExistence type="inferred from homology"/>
<dbReference type="InterPro" id="IPR002312">
    <property type="entry name" value="Asp/Asn-tRNA-synth_IIb"/>
</dbReference>
<reference evidence="14 15" key="1">
    <citation type="journal article" date="2017" name="Environ. Microbiol.">
        <title>Decay of the glycolytic pathway and adaptation to intranuclear parasitism within Enterocytozoonidae microsporidia.</title>
        <authorList>
            <person name="Wiredu Boakye D."/>
            <person name="Jaroenlak P."/>
            <person name="Prachumwat A."/>
            <person name="Williams T.A."/>
            <person name="Bateman K.S."/>
            <person name="Itsathitphaisarn O."/>
            <person name="Sritunyalucksana K."/>
            <person name="Paszkiewicz K.H."/>
            <person name="Moore K.A."/>
            <person name="Stentiford G.D."/>
            <person name="Williams B.A."/>
        </authorList>
    </citation>
    <scope>NUCLEOTIDE SEQUENCE [LARGE SCALE GENOMIC DNA]</scope>
    <source>
        <strain evidence="14 15">TH1</strain>
    </source>
</reference>
<dbReference type="EMBL" id="MNPJ01000003">
    <property type="protein sequence ID" value="OQS55734.1"/>
    <property type="molecule type" value="Genomic_DNA"/>
</dbReference>
<evidence type="ECO:0000256" key="5">
    <source>
        <dbReference type="ARBA" id="ARBA00022598"/>
    </source>
</evidence>
<gene>
    <name evidence="14" type="ORF">EHP00_440</name>
</gene>
<dbReference type="AlphaFoldDB" id="A0A1W0E902"/>
<dbReference type="SUPFAM" id="SSF55681">
    <property type="entry name" value="Class II aaRS and biotin synthetases"/>
    <property type="match status" value="1"/>
</dbReference>
<dbReference type="EC" id="6.1.1.12" evidence="3"/>
<dbReference type="InterPro" id="IPR004523">
    <property type="entry name" value="Asp-tRNA_synthase_2"/>
</dbReference>
<dbReference type="PROSITE" id="PS50862">
    <property type="entry name" value="AA_TRNA_LIGASE_II"/>
    <property type="match status" value="1"/>
</dbReference>
<dbReference type="InterPro" id="IPR004364">
    <property type="entry name" value="Aa-tRNA-synt_II"/>
</dbReference>
<evidence type="ECO:0000256" key="4">
    <source>
        <dbReference type="ARBA" id="ARBA00022490"/>
    </source>
</evidence>
<sequence length="473" mass="54912">METRDLKTKMKNIEVKEKYTSVESIDYQENKKVVLRGFVDTIRAQSKVIFITLREKLDTVQVVYCLSPKASDEIQSTFKNLKKISVESFIEVEGKTVSVKRPIESCTKKTFEIEAEKIKIVGDVYDKLPFLVKDASSTLKDNKNPSVGYNVRIDNRFLDFRVGATHAMIRIIDETMHSFRDYLRKNDFIEIKTSKIIQSGSEGGANLFSVNYFDKTAYLAQSPQLYKQLAILGGLKRVCEIGHVYRAEVSNINRYLSEFTGMDMEMQLEGTYIDYVYFLHKVLTNIFSSIKENRERELEIIRKYQHFEDLKYKEEPVIIEHCKAVDMLNEKGCNLTYNDDFSREEEKKLGAIVKEIYGVDLFVVIDYPKDVRAFYTYVDTETGKTRSYDFIMRGEEILSGAQRETRYTHLTDAIIAKGINIESLSNYLEPFKYGAPEHIGCGIGLERFLKAFFGFDDIRYFSLFPRDPNRIFP</sequence>
<keyword evidence="8" id="KW-0648">Protein biosynthesis</keyword>
<keyword evidence="9" id="KW-0030">Aminoacyl-tRNA synthetase</keyword>
<evidence type="ECO:0000313" key="14">
    <source>
        <dbReference type="EMBL" id="OQS55734.1"/>
    </source>
</evidence>
<evidence type="ECO:0000256" key="12">
    <source>
        <dbReference type="ARBA" id="ARBA00070516"/>
    </source>
</evidence>
<keyword evidence="7" id="KW-0067">ATP-binding</keyword>
<dbReference type="FunFam" id="3.30.930.10:FF:000038">
    <property type="entry name" value="Aspartate--tRNA ligase"/>
    <property type="match status" value="1"/>
</dbReference>
<comment type="caution">
    <text evidence="14">The sequence shown here is derived from an EMBL/GenBank/DDBJ whole genome shotgun (WGS) entry which is preliminary data.</text>
</comment>
<evidence type="ECO:0000256" key="11">
    <source>
        <dbReference type="ARBA" id="ARBA00047904"/>
    </source>
</evidence>
<dbReference type="GO" id="GO:0017101">
    <property type="term" value="C:aminoacyl-tRNA synthetase multienzyme complex"/>
    <property type="evidence" value="ECO:0007669"/>
    <property type="project" value="TreeGrafter"/>
</dbReference>
<dbReference type="Pfam" id="PF00152">
    <property type="entry name" value="tRNA-synt_2"/>
    <property type="match status" value="1"/>
</dbReference>
<keyword evidence="15" id="KW-1185">Reference proteome</keyword>
<evidence type="ECO:0000259" key="13">
    <source>
        <dbReference type="PROSITE" id="PS50862"/>
    </source>
</evidence>
<evidence type="ECO:0000256" key="3">
    <source>
        <dbReference type="ARBA" id="ARBA00012841"/>
    </source>
</evidence>
<evidence type="ECO:0000256" key="7">
    <source>
        <dbReference type="ARBA" id="ARBA00022840"/>
    </source>
</evidence>
<evidence type="ECO:0000256" key="1">
    <source>
        <dbReference type="ARBA" id="ARBA00004496"/>
    </source>
</evidence>
<dbReference type="InterPro" id="IPR012340">
    <property type="entry name" value="NA-bd_OB-fold"/>
</dbReference>
<evidence type="ECO:0000313" key="15">
    <source>
        <dbReference type="Proteomes" id="UP000192758"/>
    </source>
</evidence>
<dbReference type="InterPro" id="IPR006195">
    <property type="entry name" value="aa-tRNA-synth_II"/>
</dbReference>
<evidence type="ECO:0000256" key="9">
    <source>
        <dbReference type="ARBA" id="ARBA00023146"/>
    </source>
</evidence>
<dbReference type="Gene3D" id="2.40.50.140">
    <property type="entry name" value="Nucleic acid-binding proteins"/>
    <property type="match status" value="1"/>
</dbReference>
<dbReference type="Proteomes" id="UP000192758">
    <property type="component" value="Unassembled WGS sequence"/>
</dbReference>